<dbReference type="PANTHER" id="PTHR22945:SF40">
    <property type="entry name" value="SERPENTINE RECEPTOR, CLASS D (DELTA)-RELATED"/>
    <property type="match status" value="1"/>
</dbReference>
<evidence type="ECO:0000256" key="5">
    <source>
        <dbReference type="ARBA" id="ARBA00023136"/>
    </source>
</evidence>
<dbReference type="EnsemblMetazoa" id="PPA40375.1">
    <property type="protein sequence ID" value="PPA40375.1"/>
    <property type="gene ID" value="WBGene00278744"/>
</dbReference>
<evidence type="ECO:0000313" key="7">
    <source>
        <dbReference type="Proteomes" id="UP000005239"/>
    </source>
</evidence>
<evidence type="ECO:0000256" key="1">
    <source>
        <dbReference type="ARBA" id="ARBA00004141"/>
    </source>
</evidence>
<sequence>MWYVRELLSVSYMGIIGTIGVILNLLLLRSVYRSTPPSMKVYSILIVNTAIVDLIGSLSTILTIPREQSSPFGIIVIFYGLGSMIDSRICCIFLGVFDIKQRTSTLITLLFTLGTAPIVFISCFFMRNRIVRELEKRKFLLSQTGHQLHRMLLDALRFQLLATSLLFISSAIFVISHFDIFYSSWMDFLQPA</sequence>
<dbReference type="PANTHER" id="PTHR22945">
    <property type="entry name" value="SERPENTINE RECEPTOR, CLASS D DELTA"/>
    <property type="match status" value="1"/>
</dbReference>
<dbReference type="AlphaFoldDB" id="A0A2A6C3M8"/>
<name>A0A2A6C3M8_PRIPA</name>
<comment type="subcellular location">
    <subcellularLocation>
        <location evidence="1">Membrane</location>
        <topology evidence="1">Multi-pass membrane protein</topology>
    </subcellularLocation>
</comment>
<keyword evidence="3" id="KW-0812">Transmembrane</keyword>
<evidence type="ECO:0000256" key="3">
    <source>
        <dbReference type="ARBA" id="ARBA00022692"/>
    </source>
</evidence>
<organism evidence="6 7">
    <name type="scientific">Pristionchus pacificus</name>
    <name type="common">Parasitic nematode worm</name>
    <dbReference type="NCBI Taxonomy" id="54126"/>
    <lineage>
        <taxon>Eukaryota</taxon>
        <taxon>Metazoa</taxon>
        <taxon>Ecdysozoa</taxon>
        <taxon>Nematoda</taxon>
        <taxon>Chromadorea</taxon>
        <taxon>Rhabditida</taxon>
        <taxon>Rhabditina</taxon>
        <taxon>Diplogasteromorpha</taxon>
        <taxon>Diplogasteroidea</taxon>
        <taxon>Neodiplogasteridae</taxon>
        <taxon>Pristionchus</taxon>
    </lineage>
</organism>
<reference evidence="7" key="1">
    <citation type="journal article" date="2008" name="Nat. Genet.">
        <title>The Pristionchus pacificus genome provides a unique perspective on nematode lifestyle and parasitism.</title>
        <authorList>
            <person name="Dieterich C."/>
            <person name="Clifton S.W."/>
            <person name="Schuster L.N."/>
            <person name="Chinwalla A."/>
            <person name="Delehaunty K."/>
            <person name="Dinkelacker I."/>
            <person name="Fulton L."/>
            <person name="Fulton R."/>
            <person name="Godfrey J."/>
            <person name="Minx P."/>
            <person name="Mitreva M."/>
            <person name="Roeseler W."/>
            <person name="Tian H."/>
            <person name="Witte H."/>
            <person name="Yang S.P."/>
            <person name="Wilson R.K."/>
            <person name="Sommer R.J."/>
        </authorList>
    </citation>
    <scope>NUCLEOTIDE SEQUENCE [LARGE SCALE GENOMIC DNA]</scope>
    <source>
        <strain evidence="7">PS312</strain>
    </source>
</reference>
<gene>
    <name evidence="6" type="primary">WBGene00278744</name>
</gene>
<dbReference type="Proteomes" id="UP000005239">
    <property type="component" value="Unassembled WGS sequence"/>
</dbReference>
<reference evidence="6" key="2">
    <citation type="submission" date="2022-06" db="UniProtKB">
        <authorList>
            <consortium name="EnsemblMetazoa"/>
        </authorList>
    </citation>
    <scope>IDENTIFICATION</scope>
    <source>
        <strain evidence="6">PS312</strain>
    </source>
</reference>
<dbReference type="GO" id="GO:0016020">
    <property type="term" value="C:membrane"/>
    <property type="evidence" value="ECO:0007669"/>
    <property type="project" value="UniProtKB-SubCell"/>
</dbReference>
<comment type="similarity">
    <text evidence="2">Belongs to the nematode receptor-like protein srd family.</text>
</comment>
<accession>A0A8R1UU46</accession>
<keyword evidence="5" id="KW-0472">Membrane</keyword>
<dbReference type="Pfam" id="PF10317">
    <property type="entry name" value="7TM_GPCR_Srd"/>
    <property type="match status" value="1"/>
</dbReference>
<keyword evidence="4" id="KW-1133">Transmembrane helix</keyword>
<protein>
    <submittedName>
        <fullName evidence="6">G protein-coupled receptor</fullName>
    </submittedName>
</protein>
<dbReference type="InterPro" id="IPR019421">
    <property type="entry name" value="7TM_GPCR_serpentine_rcpt_Srd"/>
</dbReference>
<dbReference type="InterPro" id="IPR050920">
    <property type="entry name" value="Nematode_rcpt-like_delta"/>
</dbReference>
<evidence type="ECO:0000256" key="2">
    <source>
        <dbReference type="ARBA" id="ARBA00009166"/>
    </source>
</evidence>
<evidence type="ECO:0000313" key="6">
    <source>
        <dbReference type="EnsemblMetazoa" id="PPA40375.1"/>
    </source>
</evidence>
<accession>A0A2A6C3M8</accession>
<evidence type="ECO:0000256" key="4">
    <source>
        <dbReference type="ARBA" id="ARBA00022989"/>
    </source>
</evidence>
<keyword evidence="7" id="KW-1185">Reference proteome</keyword>
<proteinExistence type="inferred from homology"/>